<feature type="compositionally biased region" description="Low complexity" evidence="1">
    <location>
        <begin position="76"/>
        <end position="110"/>
    </location>
</feature>
<dbReference type="Proteomes" id="UP000007129">
    <property type="component" value="Unassembled WGS sequence"/>
</dbReference>
<dbReference type="HOGENOM" id="CLU_2171556_0_0_1"/>
<gene>
    <name evidence="2" type="ORF">MPH_11741</name>
</gene>
<name>K2R9K8_MACPH</name>
<reference evidence="2 3" key="1">
    <citation type="journal article" date="2012" name="BMC Genomics">
        <title>Tools to kill: Genome of one of the most destructive plant pathogenic fungi Macrophomina phaseolina.</title>
        <authorList>
            <person name="Islam M.S."/>
            <person name="Haque M.S."/>
            <person name="Islam M.M."/>
            <person name="Emdad E.M."/>
            <person name="Halim A."/>
            <person name="Hossen Q.M.M."/>
            <person name="Hossain M.Z."/>
            <person name="Ahmed B."/>
            <person name="Rahim S."/>
            <person name="Rahman M.S."/>
            <person name="Alam M.M."/>
            <person name="Hou S."/>
            <person name="Wan X."/>
            <person name="Saito J.A."/>
            <person name="Alam M."/>
        </authorList>
    </citation>
    <scope>NUCLEOTIDE SEQUENCE [LARGE SCALE GENOMIC DNA]</scope>
    <source>
        <strain evidence="2 3">MS6</strain>
    </source>
</reference>
<accession>K2R9K8</accession>
<comment type="caution">
    <text evidence="2">The sequence shown here is derived from an EMBL/GenBank/DDBJ whole genome shotgun (WGS) entry which is preliminary data.</text>
</comment>
<evidence type="ECO:0000313" key="3">
    <source>
        <dbReference type="Proteomes" id="UP000007129"/>
    </source>
</evidence>
<feature type="region of interest" description="Disordered" evidence="1">
    <location>
        <begin position="1"/>
        <end position="23"/>
    </location>
</feature>
<feature type="region of interest" description="Disordered" evidence="1">
    <location>
        <begin position="65"/>
        <end position="110"/>
    </location>
</feature>
<sequence length="110" mass="11210">MIASPIATASAKPPTPGTMSPTARLALPPTVALILMITMTPLRRMTLSTSSVLATFPRPLLSAQVLPPPPLPLPAPARASTPPDPLAQAPLAPSPLAQAPLAHPPLELLG</sequence>
<organism evidence="2 3">
    <name type="scientific">Macrophomina phaseolina (strain MS6)</name>
    <name type="common">Charcoal rot fungus</name>
    <dbReference type="NCBI Taxonomy" id="1126212"/>
    <lineage>
        <taxon>Eukaryota</taxon>
        <taxon>Fungi</taxon>
        <taxon>Dikarya</taxon>
        <taxon>Ascomycota</taxon>
        <taxon>Pezizomycotina</taxon>
        <taxon>Dothideomycetes</taxon>
        <taxon>Dothideomycetes incertae sedis</taxon>
        <taxon>Botryosphaeriales</taxon>
        <taxon>Botryosphaeriaceae</taxon>
        <taxon>Macrophomina</taxon>
    </lineage>
</organism>
<evidence type="ECO:0000256" key="1">
    <source>
        <dbReference type="SAM" id="MobiDB-lite"/>
    </source>
</evidence>
<protein>
    <submittedName>
        <fullName evidence="2">Uncharacterized protein</fullName>
    </submittedName>
</protein>
<dbReference type="AlphaFoldDB" id="K2R9K8"/>
<proteinExistence type="predicted"/>
<dbReference type="InParanoid" id="K2R9K8"/>
<dbReference type="EMBL" id="AHHD01000498">
    <property type="protein sequence ID" value="EKG11123.1"/>
    <property type="molecule type" value="Genomic_DNA"/>
</dbReference>
<feature type="compositionally biased region" description="Pro residues" evidence="1">
    <location>
        <begin position="66"/>
        <end position="75"/>
    </location>
</feature>
<dbReference type="VEuPathDB" id="FungiDB:MPH_11741"/>
<evidence type="ECO:0000313" key="2">
    <source>
        <dbReference type="EMBL" id="EKG11123.1"/>
    </source>
</evidence>